<dbReference type="EMBL" id="FOUY01000005">
    <property type="protein sequence ID" value="SFM92632.1"/>
    <property type="molecule type" value="Genomic_DNA"/>
</dbReference>
<evidence type="ECO:0000256" key="3">
    <source>
        <dbReference type="ARBA" id="ARBA00022989"/>
    </source>
</evidence>
<gene>
    <name evidence="7" type="ORF">SAMN05216207_10052</name>
</gene>
<feature type="transmembrane region" description="Helical" evidence="5">
    <location>
        <begin position="95"/>
        <end position="115"/>
    </location>
</feature>
<feature type="domain" description="Major facilitator superfamily (MFS) profile" evidence="6">
    <location>
        <begin position="2"/>
        <end position="315"/>
    </location>
</feature>
<evidence type="ECO:0000313" key="7">
    <source>
        <dbReference type="EMBL" id="SFM92632.1"/>
    </source>
</evidence>
<feature type="transmembrane region" description="Helical" evidence="5">
    <location>
        <begin position="127"/>
        <end position="151"/>
    </location>
</feature>
<sequence>MSRRRVLLGAMLLDLAVSPLFAWDVFTASLQRELGAGPTVLTTVFSVGLAAFMTGVLVGGRIADSIAPRRMAVVAAVGTVAGLLGSAAASSVAVMVLSFGIVLGGTTGLGYATAVRVAGTFTTGRGLALGLVVSAYAIGTAILAPIAAALLDALGRSWTFALLAVALGLLLVVAAVLLPAQAATAPTAEARPDDRQAPRGPIIALWLAFGLGSAPALAAFAHAGQLAGSTAAVAVAVTLLNVGNFVGRLAAGPASDRIGRRTTLHANSALLVVACIPLAVGVNGLLALVALFLLGTQYGALSTLTPAAVSDIVPR</sequence>
<evidence type="ECO:0000256" key="1">
    <source>
        <dbReference type="ARBA" id="ARBA00004651"/>
    </source>
</evidence>
<evidence type="ECO:0000259" key="6">
    <source>
        <dbReference type="PROSITE" id="PS50850"/>
    </source>
</evidence>
<feature type="transmembrane region" description="Helical" evidence="5">
    <location>
        <begin position="226"/>
        <end position="247"/>
    </location>
</feature>
<evidence type="ECO:0000256" key="2">
    <source>
        <dbReference type="ARBA" id="ARBA00022692"/>
    </source>
</evidence>
<dbReference type="Pfam" id="PF07690">
    <property type="entry name" value="MFS_1"/>
    <property type="match status" value="1"/>
</dbReference>
<evidence type="ECO:0000256" key="5">
    <source>
        <dbReference type="SAM" id="Phobius"/>
    </source>
</evidence>
<evidence type="ECO:0000256" key="4">
    <source>
        <dbReference type="ARBA" id="ARBA00023136"/>
    </source>
</evidence>
<feature type="transmembrane region" description="Helical" evidence="5">
    <location>
        <begin position="201"/>
        <end position="220"/>
    </location>
</feature>
<keyword evidence="3 5" id="KW-1133">Transmembrane helix</keyword>
<feature type="transmembrane region" description="Helical" evidence="5">
    <location>
        <begin position="157"/>
        <end position="180"/>
    </location>
</feature>
<dbReference type="AlphaFoldDB" id="A0A1I4UUI1"/>
<keyword evidence="2 5" id="KW-0812">Transmembrane</keyword>
<dbReference type="InterPro" id="IPR036259">
    <property type="entry name" value="MFS_trans_sf"/>
</dbReference>
<feature type="transmembrane region" description="Helical" evidence="5">
    <location>
        <begin position="71"/>
        <end position="89"/>
    </location>
</feature>
<protein>
    <submittedName>
        <fullName evidence="7">Predicted arabinose efflux permease, MFS family</fullName>
    </submittedName>
</protein>
<organism evidence="7 8">
    <name type="scientific">Pseudonocardia ammonioxydans</name>
    <dbReference type="NCBI Taxonomy" id="260086"/>
    <lineage>
        <taxon>Bacteria</taxon>
        <taxon>Bacillati</taxon>
        <taxon>Actinomycetota</taxon>
        <taxon>Actinomycetes</taxon>
        <taxon>Pseudonocardiales</taxon>
        <taxon>Pseudonocardiaceae</taxon>
        <taxon>Pseudonocardia</taxon>
    </lineage>
</organism>
<evidence type="ECO:0000313" key="8">
    <source>
        <dbReference type="Proteomes" id="UP000199614"/>
    </source>
</evidence>
<dbReference type="STRING" id="260086.SAMN05216207_10052"/>
<dbReference type="Gene3D" id="1.20.1250.20">
    <property type="entry name" value="MFS general substrate transporter like domains"/>
    <property type="match status" value="2"/>
</dbReference>
<dbReference type="GO" id="GO:0005886">
    <property type="term" value="C:plasma membrane"/>
    <property type="evidence" value="ECO:0007669"/>
    <property type="project" value="UniProtKB-SubCell"/>
</dbReference>
<accession>A0A1I4UUI1</accession>
<dbReference type="InterPro" id="IPR050327">
    <property type="entry name" value="Proton-linked_MCT"/>
</dbReference>
<dbReference type="PROSITE" id="PS00216">
    <property type="entry name" value="SUGAR_TRANSPORT_1"/>
    <property type="match status" value="1"/>
</dbReference>
<keyword evidence="8" id="KW-1185">Reference proteome</keyword>
<keyword evidence="4 5" id="KW-0472">Membrane</keyword>
<dbReference type="PANTHER" id="PTHR11360">
    <property type="entry name" value="MONOCARBOXYLATE TRANSPORTER"/>
    <property type="match status" value="1"/>
</dbReference>
<dbReference type="GO" id="GO:0022857">
    <property type="term" value="F:transmembrane transporter activity"/>
    <property type="evidence" value="ECO:0007669"/>
    <property type="project" value="InterPro"/>
</dbReference>
<reference evidence="7 8" key="1">
    <citation type="submission" date="2016-10" db="EMBL/GenBank/DDBJ databases">
        <authorList>
            <person name="de Groot N.N."/>
        </authorList>
    </citation>
    <scope>NUCLEOTIDE SEQUENCE [LARGE SCALE GENOMIC DNA]</scope>
    <source>
        <strain evidence="7 8">CGMCC 4.1877</strain>
    </source>
</reference>
<dbReference type="Proteomes" id="UP000199614">
    <property type="component" value="Unassembled WGS sequence"/>
</dbReference>
<dbReference type="InterPro" id="IPR020846">
    <property type="entry name" value="MFS_dom"/>
</dbReference>
<comment type="subcellular location">
    <subcellularLocation>
        <location evidence="1">Cell membrane</location>
        <topology evidence="1">Multi-pass membrane protein</topology>
    </subcellularLocation>
</comment>
<dbReference type="SUPFAM" id="SSF103473">
    <property type="entry name" value="MFS general substrate transporter"/>
    <property type="match status" value="1"/>
</dbReference>
<dbReference type="RefSeq" id="WP_143105284.1">
    <property type="nucleotide sequence ID" value="NZ_FOUY01000005.1"/>
</dbReference>
<proteinExistence type="predicted"/>
<dbReference type="InterPro" id="IPR011701">
    <property type="entry name" value="MFS"/>
</dbReference>
<feature type="transmembrane region" description="Helical" evidence="5">
    <location>
        <begin position="268"/>
        <end position="294"/>
    </location>
</feature>
<name>A0A1I4UUI1_PSUAM</name>
<dbReference type="OrthoDB" id="3573800at2"/>
<dbReference type="InterPro" id="IPR005829">
    <property type="entry name" value="Sugar_transporter_CS"/>
</dbReference>
<dbReference type="PROSITE" id="PS50850">
    <property type="entry name" value="MFS"/>
    <property type="match status" value="1"/>
</dbReference>
<feature type="transmembrane region" description="Helical" evidence="5">
    <location>
        <begin position="38"/>
        <end position="59"/>
    </location>
</feature>